<evidence type="ECO:0000313" key="2">
    <source>
        <dbReference type="EMBL" id="SDB33512.1"/>
    </source>
</evidence>
<proteinExistence type="predicted"/>
<organism evidence="2 3">
    <name type="scientific">Desulfonatronum thiosulfatophilum</name>
    <dbReference type="NCBI Taxonomy" id="617002"/>
    <lineage>
        <taxon>Bacteria</taxon>
        <taxon>Pseudomonadati</taxon>
        <taxon>Thermodesulfobacteriota</taxon>
        <taxon>Desulfovibrionia</taxon>
        <taxon>Desulfovibrionales</taxon>
        <taxon>Desulfonatronaceae</taxon>
        <taxon>Desulfonatronum</taxon>
    </lineage>
</organism>
<evidence type="ECO:0000313" key="3">
    <source>
        <dbReference type="Proteomes" id="UP000198771"/>
    </source>
</evidence>
<sequence>MTEARDVYLKSLQAEIDKCNAEINSLAYKVHQSEAEIKAKYLQMEDFRAQKRFLEDKFSELKHSEDVPDDESTEGIETSWDNWVENFVKSKSEFKRDTMKAG</sequence>
<protein>
    <submittedName>
        <fullName evidence="2">Uncharacterized protein</fullName>
    </submittedName>
</protein>
<dbReference type="AlphaFoldDB" id="A0A1G6CL67"/>
<keyword evidence="1" id="KW-0175">Coiled coil</keyword>
<keyword evidence="3" id="KW-1185">Reference proteome</keyword>
<name>A0A1G6CL67_9BACT</name>
<evidence type="ECO:0000256" key="1">
    <source>
        <dbReference type="SAM" id="Coils"/>
    </source>
</evidence>
<dbReference type="EMBL" id="FMXO01000008">
    <property type="protein sequence ID" value="SDB33512.1"/>
    <property type="molecule type" value="Genomic_DNA"/>
</dbReference>
<dbReference type="STRING" id="617002.SAMN05660653_01606"/>
<accession>A0A1G6CL67</accession>
<feature type="coiled-coil region" evidence="1">
    <location>
        <begin position="9"/>
        <end position="64"/>
    </location>
</feature>
<dbReference type="Proteomes" id="UP000198771">
    <property type="component" value="Unassembled WGS sequence"/>
</dbReference>
<reference evidence="2 3" key="1">
    <citation type="submission" date="2016-10" db="EMBL/GenBank/DDBJ databases">
        <authorList>
            <person name="de Groot N.N."/>
        </authorList>
    </citation>
    <scope>NUCLEOTIDE SEQUENCE [LARGE SCALE GENOMIC DNA]</scope>
    <source>
        <strain evidence="2 3">ASO4-2</strain>
    </source>
</reference>
<gene>
    <name evidence="2" type="ORF">SAMN05660653_01606</name>
</gene>